<dbReference type="SUPFAM" id="SSF111369">
    <property type="entry name" value="HlyD-like secretion proteins"/>
    <property type="match status" value="1"/>
</dbReference>
<comment type="caution">
    <text evidence="4">The sequence shown here is derived from an EMBL/GenBank/DDBJ whole genome shotgun (WGS) entry which is preliminary data.</text>
</comment>
<evidence type="ECO:0000256" key="1">
    <source>
        <dbReference type="ARBA" id="ARBA00009477"/>
    </source>
</evidence>
<evidence type="ECO:0000256" key="2">
    <source>
        <dbReference type="SAM" id="SignalP"/>
    </source>
</evidence>
<gene>
    <name evidence="4" type="ORF">FHR87_000625</name>
</gene>
<dbReference type="Gene3D" id="2.40.30.170">
    <property type="match status" value="1"/>
</dbReference>
<dbReference type="Proteomes" id="UP000549250">
    <property type="component" value="Unassembled WGS sequence"/>
</dbReference>
<dbReference type="InterPro" id="IPR006143">
    <property type="entry name" value="RND_pump_MFP"/>
</dbReference>
<keyword evidence="5" id="KW-1185">Reference proteome</keyword>
<evidence type="ECO:0000313" key="4">
    <source>
        <dbReference type="EMBL" id="MBB3102252.1"/>
    </source>
</evidence>
<evidence type="ECO:0000259" key="3">
    <source>
        <dbReference type="Pfam" id="PF25954"/>
    </source>
</evidence>
<keyword evidence="2" id="KW-0732">Signal</keyword>
<evidence type="ECO:0000313" key="5">
    <source>
        <dbReference type="Proteomes" id="UP000549250"/>
    </source>
</evidence>
<dbReference type="Gene3D" id="2.40.50.100">
    <property type="match status" value="1"/>
</dbReference>
<name>A0A839SYP0_AZOMA</name>
<dbReference type="PANTHER" id="PTHR30469">
    <property type="entry name" value="MULTIDRUG RESISTANCE PROTEIN MDTA"/>
    <property type="match status" value="1"/>
</dbReference>
<dbReference type="GO" id="GO:0015562">
    <property type="term" value="F:efflux transmembrane transporter activity"/>
    <property type="evidence" value="ECO:0007669"/>
    <property type="project" value="TreeGrafter"/>
</dbReference>
<dbReference type="InterPro" id="IPR058792">
    <property type="entry name" value="Beta-barrel_RND_2"/>
</dbReference>
<dbReference type="Pfam" id="PF25954">
    <property type="entry name" value="Beta-barrel_RND_2"/>
    <property type="match status" value="1"/>
</dbReference>
<protein>
    <submittedName>
        <fullName evidence="4">RND family efflux transporter MFP subunit</fullName>
    </submittedName>
</protein>
<feature type="domain" description="CusB-like beta-barrel" evidence="3">
    <location>
        <begin position="173"/>
        <end position="242"/>
    </location>
</feature>
<dbReference type="NCBIfam" id="TIGR01730">
    <property type="entry name" value="RND_mfp"/>
    <property type="match status" value="1"/>
</dbReference>
<comment type="similarity">
    <text evidence="1">Belongs to the membrane fusion protein (MFP) (TC 8.A.1) family.</text>
</comment>
<feature type="signal peptide" evidence="2">
    <location>
        <begin position="1"/>
        <end position="20"/>
    </location>
</feature>
<reference evidence="4 5" key="1">
    <citation type="submission" date="2020-08" db="EMBL/GenBank/DDBJ databases">
        <title>Genomic Encyclopedia of Type Strains, Phase III (KMG-III): the genomes of soil and plant-associated and newly described type strains.</title>
        <authorList>
            <person name="Whitman W."/>
        </authorList>
    </citation>
    <scope>NUCLEOTIDE SEQUENCE [LARGE SCALE GENOMIC DNA]</scope>
    <source>
        <strain evidence="4 5">CECT 4462</strain>
    </source>
</reference>
<dbReference type="AlphaFoldDB" id="A0A839SYP0"/>
<sequence>MSPIKRWPLLALALALPAFAQESTVDPNAIRVLISPELETTLGAQLVGQISTLNASLGQQVTKGETLAVFNCGEEQAKLRMAQAEYKAAKETRETKARMQELNAAGELEVSQAAAAAERALAAISLSRAQLAHCVVKAPFSGRLVKVHVKPHQGVNLGNPLLELVSDSSLKVRLNVPSTLLRQLKVGSPFEVSIDDNGKTYAAQVTAINARVDAVARTVELEGRIDGKPEDLLAGMTGIARFPQTP</sequence>
<dbReference type="RefSeq" id="WP_246335767.1">
    <property type="nucleotide sequence ID" value="NZ_JACHXI010000002.1"/>
</dbReference>
<accession>A0A839SYP0</accession>
<feature type="chain" id="PRO_5032804554" evidence="2">
    <location>
        <begin position="21"/>
        <end position="246"/>
    </location>
</feature>
<dbReference type="EMBL" id="JACHXI010000002">
    <property type="protein sequence ID" value="MBB3102252.1"/>
    <property type="molecule type" value="Genomic_DNA"/>
</dbReference>
<dbReference type="GO" id="GO:1990281">
    <property type="term" value="C:efflux pump complex"/>
    <property type="evidence" value="ECO:0007669"/>
    <property type="project" value="TreeGrafter"/>
</dbReference>
<organism evidence="4 5">
    <name type="scientific">Azomonas macrocytogenes</name>
    <name type="common">Azotobacter macrocytogenes</name>
    <dbReference type="NCBI Taxonomy" id="69962"/>
    <lineage>
        <taxon>Bacteria</taxon>
        <taxon>Pseudomonadati</taxon>
        <taxon>Pseudomonadota</taxon>
        <taxon>Gammaproteobacteria</taxon>
        <taxon>Pseudomonadales</taxon>
        <taxon>Pseudomonadaceae</taxon>
        <taxon>Azomonas</taxon>
    </lineage>
</organism>
<proteinExistence type="inferred from homology"/>